<evidence type="ECO:0000256" key="9">
    <source>
        <dbReference type="SAM" id="MobiDB-lite"/>
    </source>
</evidence>
<dbReference type="InterPro" id="IPR039525">
    <property type="entry name" value="RNF126-like_zinc-ribbon"/>
</dbReference>
<name>A0A067L1F8_JATCU</name>
<dbReference type="Pfam" id="PF14369">
    <property type="entry name" value="Zn_ribbon_19"/>
    <property type="match status" value="1"/>
</dbReference>
<feature type="region of interest" description="Disordered" evidence="9">
    <location>
        <begin position="329"/>
        <end position="363"/>
    </location>
</feature>
<dbReference type="GO" id="GO:0008270">
    <property type="term" value="F:zinc ion binding"/>
    <property type="evidence" value="ECO:0007669"/>
    <property type="project" value="UniProtKB-KW"/>
</dbReference>
<evidence type="ECO:0000313" key="12">
    <source>
        <dbReference type="Proteomes" id="UP000027138"/>
    </source>
</evidence>
<evidence type="ECO:0000256" key="8">
    <source>
        <dbReference type="PROSITE-ProRule" id="PRU00175"/>
    </source>
</evidence>
<accession>A0A067L1F8</accession>
<evidence type="ECO:0000256" key="6">
    <source>
        <dbReference type="ARBA" id="ARBA00022786"/>
    </source>
</evidence>
<feature type="compositionally biased region" description="Low complexity" evidence="9">
    <location>
        <begin position="329"/>
        <end position="341"/>
    </location>
</feature>
<keyword evidence="6" id="KW-0833">Ubl conjugation pathway</keyword>
<dbReference type="AlphaFoldDB" id="A0A067L1F8"/>
<evidence type="ECO:0000256" key="3">
    <source>
        <dbReference type="ARBA" id="ARBA00022679"/>
    </source>
</evidence>
<feature type="domain" description="RING-type" evidence="10">
    <location>
        <begin position="184"/>
        <end position="225"/>
    </location>
</feature>
<evidence type="ECO:0000256" key="7">
    <source>
        <dbReference type="ARBA" id="ARBA00022833"/>
    </source>
</evidence>
<protein>
    <recommendedName>
        <fullName evidence="2">RING-type E3 ubiquitin transferase</fullName>
        <ecNumber evidence="2">2.3.2.27</ecNumber>
    </recommendedName>
</protein>
<sequence>MSTTTSYWCYRCTRFVTVLVSEETNDVTCPHCDGGFIEEIGTNTQSENPQRRSMYMLSENNGRNRQDSDRIPTLRFRRNRRNAGDRSPFNPVIVLRGTAPEENEEGSSYEFYYDDGTGSGLRPVPASMSEFLMGSRFDRLLEQLAQIEVNGFGRVGNPPASKAVVESMPTVEITETHIIAESYCAVCKEAFELGDEAREMPCKHIYHTDCILPWLAMRNSCPVCRHELPADQQETENSEESEEIVGLTIWRLPGGGFAVGRFNGGRRGGAGGEREFPGVFTEMDGGFSGSGGTPRRVSWVSRTSRRRESGGGGVRRVFRGLVSFLRRIRSNSSSSTSSTSNLHNDNESGSISRSSSHSSSGFGRYVSRRRRGLDLEVENGTDRW</sequence>
<dbReference type="PANTHER" id="PTHR15710">
    <property type="entry name" value="E3 UBIQUITIN-PROTEIN LIGASE PRAJA"/>
    <property type="match status" value="1"/>
</dbReference>
<dbReference type="InterPro" id="IPR001841">
    <property type="entry name" value="Znf_RING"/>
</dbReference>
<proteinExistence type="predicted"/>
<dbReference type="GO" id="GO:0005737">
    <property type="term" value="C:cytoplasm"/>
    <property type="evidence" value="ECO:0007669"/>
    <property type="project" value="TreeGrafter"/>
</dbReference>
<evidence type="ECO:0000313" key="11">
    <source>
        <dbReference type="EMBL" id="KDP42227.1"/>
    </source>
</evidence>
<dbReference type="FunFam" id="3.30.40.10:FF:000022">
    <property type="entry name" value="E3 ubiquitin-protein ligase RING1-like"/>
    <property type="match status" value="1"/>
</dbReference>
<dbReference type="Gene3D" id="3.30.40.10">
    <property type="entry name" value="Zinc/RING finger domain, C3HC4 (zinc finger)"/>
    <property type="match status" value="1"/>
</dbReference>
<evidence type="ECO:0000259" key="10">
    <source>
        <dbReference type="PROSITE" id="PS50089"/>
    </source>
</evidence>
<evidence type="ECO:0000256" key="2">
    <source>
        <dbReference type="ARBA" id="ARBA00012483"/>
    </source>
</evidence>
<dbReference type="Pfam" id="PF13639">
    <property type="entry name" value="zf-RING_2"/>
    <property type="match status" value="1"/>
</dbReference>
<dbReference type="Pfam" id="PF06547">
    <property type="entry name" value="DUF1117"/>
    <property type="match status" value="1"/>
</dbReference>
<dbReference type="InterPro" id="IPR013083">
    <property type="entry name" value="Znf_RING/FYVE/PHD"/>
</dbReference>
<dbReference type="SUPFAM" id="SSF57850">
    <property type="entry name" value="RING/U-box"/>
    <property type="match status" value="1"/>
</dbReference>
<feature type="region of interest" description="Disordered" evidence="9">
    <location>
        <begin position="282"/>
        <end position="312"/>
    </location>
</feature>
<dbReference type="PROSITE" id="PS50089">
    <property type="entry name" value="ZF_RING_2"/>
    <property type="match status" value="1"/>
</dbReference>
<dbReference type="InterPro" id="IPR010543">
    <property type="entry name" value="DUF1117"/>
</dbReference>
<keyword evidence="5 8" id="KW-0863">Zinc-finger</keyword>
<feature type="compositionally biased region" description="Low complexity" evidence="9">
    <location>
        <begin position="348"/>
        <end position="360"/>
    </location>
</feature>
<dbReference type="SMART" id="SM00184">
    <property type="entry name" value="RING"/>
    <property type="match status" value="1"/>
</dbReference>
<evidence type="ECO:0000256" key="4">
    <source>
        <dbReference type="ARBA" id="ARBA00022723"/>
    </source>
</evidence>
<dbReference type="EC" id="2.3.2.27" evidence="2"/>
<organism evidence="11 12">
    <name type="scientific">Jatropha curcas</name>
    <name type="common">Barbados nut</name>
    <dbReference type="NCBI Taxonomy" id="180498"/>
    <lineage>
        <taxon>Eukaryota</taxon>
        <taxon>Viridiplantae</taxon>
        <taxon>Streptophyta</taxon>
        <taxon>Embryophyta</taxon>
        <taxon>Tracheophyta</taxon>
        <taxon>Spermatophyta</taxon>
        <taxon>Magnoliopsida</taxon>
        <taxon>eudicotyledons</taxon>
        <taxon>Gunneridae</taxon>
        <taxon>Pentapetalae</taxon>
        <taxon>rosids</taxon>
        <taxon>fabids</taxon>
        <taxon>Malpighiales</taxon>
        <taxon>Euphorbiaceae</taxon>
        <taxon>Crotonoideae</taxon>
        <taxon>Jatropheae</taxon>
        <taxon>Jatropha</taxon>
    </lineage>
</organism>
<dbReference type="PANTHER" id="PTHR15710:SF114">
    <property type="entry name" value="RING-TYPE E3 UBIQUITIN TRANSFERASE"/>
    <property type="match status" value="1"/>
</dbReference>
<dbReference type="EMBL" id="KK914309">
    <property type="protein sequence ID" value="KDP42227.1"/>
    <property type="molecule type" value="Genomic_DNA"/>
</dbReference>
<keyword evidence="7" id="KW-0862">Zinc</keyword>
<dbReference type="GO" id="GO:0016567">
    <property type="term" value="P:protein ubiquitination"/>
    <property type="evidence" value="ECO:0007669"/>
    <property type="project" value="TreeGrafter"/>
</dbReference>
<gene>
    <name evidence="11" type="ORF">JCGZ_02957</name>
</gene>
<evidence type="ECO:0000256" key="1">
    <source>
        <dbReference type="ARBA" id="ARBA00000900"/>
    </source>
</evidence>
<keyword evidence="4" id="KW-0479">Metal-binding</keyword>
<keyword evidence="12" id="KW-1185">Reference proteome</keyword>
<dbReference type="Proteomes" id="UP000027138">
    <property type="component" value="Unassembled WGS sequence"/>
</dbReference>
<keyword evidence="3" id="KW-0808">Transferase</keyword>
<dbReference type="CDD" id="cd16667">
    <property type="entry name" value="RING-H2_RNF126-like"/>
    <property type="match status" value="1"/>
</dbReference>
<evidence type="ECO:0000256" key="5">
    <source>
        <dbReference type="ARBA" id="ARBA00022771"/>
    </source>
</evidence>
<dbReference type="GO" id="GO:0061630">
    <property type="term" value="F:ubiquitin protein ligase activity"/>
    <property type="evidence" value="ECO:0007669"/>
    <property type="project" value="UniProtKB-EC"/>
</dbReference>
<reference evidence="11 12" key="1">
    <citation type="journal article" date="2014" name="PLoS ONE">
        <title>Global Analysis of Gene Expression Profiles in Physic Nut (Jatropha curcas L.) Seedlings Exposed to Salt Stress.</title>
        <authorList>
            <person name="Zhang L."/>
            <person name="Zhang C."/>
            <person name="Wu P."/>
            <person name="Chen Y."/>
            <person name="Li M."/>
            <person name="Jiang H."/>
            <person name="Wu G."/>
        </authorList>
    </citation>
    <scope>NUCLEOTIDE SEQUENCE [LARGE SCALE GENOMIC DNA]</scope>
    <source>
        <strain evidence="12">cv. GZQX0401</strain>
        <tissue evidence="11">Young leaves</tissue>
    </source>
</reference>
<comment type="catalytic activity">
    <reaction evidence="1">
        <text>S-ubiquitinyl-[E2 ubiquitin-conjugating enzyme]-L-cysteine + [acceptor protein]-L-lysine = [E2 ubiquitin-conjugating enzyme]-L-cysteine + N(6)-ubiquitinyl-[acceptor protein]-L-lysine.</text>
        <dbReference type="EC" id="2.3.2.27"/>
    </reaction>
</comment>
<dbReference type="OrthoDB" id="8062037at2759"/>
<dbReference type="KEGG" id="jcu:105629936"/>